<sequence>MSQYQFSSNSLRVCQFCLSYLRDKGFDICCEDTESTKVICKAINDASGGFSWIREDQKAPRSQDVAEAHNKAVSGLLSDDELEWIDIENPRQCNWLSTYLEKLAPADYEDLFAGEIELNQVRLRHSLLNRKPIPSLYSERVKSIFAFFDRVHRSRYSIDQKREINALYRRAWGELSSKRKLDKWLKPKDEEQLEWVIEYYNKHSDKYKGSYNCLRFIDLFEPKAKYWGLVLLFDLWTDSSDRTLFIKQMKNSWNQKKHKKALGDKKIYSIPLSPDTKDMLDEIVEMKESKIYLEIERMIKKTHEELSSSREAS</sequence>
<evidence type="ECO:0000313" key="1">
    <source>
        <dbReference type="EMBL" id="MCM2680970.1"/>
    </source>
</evidence>
<comment type="caution">
    <text evidence="1">The sequence shown here is derived from an EMBL/GenBank/DDBJ whole genome shotgun (WGS) entry which is preliminary data.</text>
</comment>
<dbReference type="RefSeq" id="WP_251262446.1">
    <property type="nucleotide sequence ID" value="NZ_JAMQGP010000008.1"/>
</dbReference>
<reference evidence="1 2" key="1">
    <citation type="journal article" date="2013" name="Antonie Van Leeuwenhoek">
        <title>Echinimonas agarilytica gen. nov., sp. nov., a new gammaproteobacterium isolated from the sea urchin Strongylocentrotus intermedius.</title>
        <authorList>
            <person name="Nedashkovskaya O.I."/>
            <person name="Stenkova A.M."/>
            <person name="Zhukova N.V."/>
            <person name="Van Trappen S."/>
            <person name="Lee J.S."/>
            <person name="Kim S.B."/>
        </authorList>
    </citation>
    <scope>NUCLEOTIDE SEQUENCE [LARGE SCALE GENOMIC DNA]</scope>
    <source>
        <strain evidence="1 2">KMM 6351</strain>
    </source>
</reference>
<gene>
    <name evidence="1" type="ORF">NAF29_15040</name>
</gene>
<proteinExistence type="predicted"/>
<dbReference type="AlphaFoldDB" id="A0AA41W860"/>
<dbReference type="EMBL" id="JAMQGP010000008">
    <property type="protein sequence ID" value="MCM2680970.1"/>
    <property type="molecule type" value="Genomic_DNA"/>
</dbReference>
<evidence type="ECO:0000313" key="2">
    <source>
        <dbReference type="Proteomes" id="UP001165393"/>
    </source>
</evidence>
<name>A0AA41W860_9GAMM</name>
<organism evidence="1 2">
    <name type="scientific">Echinimonas agarilytica</name>
    <dbReference type="NCBI Taxonomy" id="1215918"/>
    <lineage>
        <taxon>Bacteria</taxon>
        <taxon>Pseudomonadati</taxon>
        <taxon>Pseudomonadota</taxon>
        <taxon>Gammaproteobacteria</taxon>
        <taxon>Alteromonadales</taxon>
        <taxon>Echinimonadaceae</taxon>
        <taxon>Echinimonas</taxon>
    </lineage>
</organism>
<protein>
    <submittedName>
        <fullName evidence="1">Uncharacterized protein</fullName>
    </submittedName>
</protein>
<accession>A0AA41W860</accession>
<keyword evidence="2" id="KW-1185">Reference proteome</keyword>
<dbReference type="Proteomes" id="UP001165393">
    <property type="component" value="Unassembled WGS sequence"/>
</dbReference>